<dbReference type="Gene3D" id="1.10.10.10">
    <property type="entry name" value="Winged helix-like DNA-binding domain superfamily/Winged helix DNA-binding domain"/>
    <property type="match status" value="1"/>
</dbReference>
<dbReference type="STRING" id="319652.IV80_GL001798"/>
<dbReference type="Proteomes" id="UP000051568">
    <property type="component" value="Unassembled WGS sequence"/>
</dbReference>
<protein>
    <recommendedName>
        <fullName evidence="1">HTH rpiR-type domain-containing protein</fullName>
    </recommendedName>
</protein>
<dbReference type="PATRIC" id="fig|319652.3.peg.1825"/>
<feature type="domain" description="HTH rpiR-type" evidence="1">
    <location>
        <begin position="1"/>
        <end position="73"/>
    </location>
</feature>
<reference evidence="2 3" key="1">
    <citation type="journal article" date="2015" name="Genome Announc.">
        <title>Expanding the biotechnology potential of lactobacilli through comparative genomics of 213 strains and associated genera.</title>
        <authorList>
            <person name="Sun Z."/>
            <person name="Harris H.M."/>
            <person name="McCann A."/>
            <person name="Guo C."/>
            <person name="Argimon S."/>
            <person name="Zhang W."/>
            <person name="Yang X."/>
            <person name="Jeffery I.B."/>
            <person name="Cooney J.C."/>
            <person name="Kagawa T.F."/>
            <person name="Liu W."/>
            <person name="Song Y."/>
            <person name="Salvetti E."/>
            <person name="Wrobel A."/>
            <person name="Rasinkangas P."/>
            <person name="Parkhill J."/>
            <person name="Rea M.C."/>
            <person name="O'Sullivan O."/>
            <person name="Ritari J."/>
            <person name="Douillard F.P."/>
            <person name="Paul Ross R."/>
            <person name="Yang R."/>
            <person name="Briner A.E."/>
            <person name="Felis G.E."/>
            <person name="de Vos W.M."/>
            <person name="Barrangou R."/>
            <person name="Klaenhammer T.R."/>
            <person name="Caufield P.W."/>
            <person name="Cui Y."/>
            <person name="Zhang H."/>
            <person name="O'Toole P.W."/>
        </authorList>
    </citation>
    <scope>NUCLEOTIDE SEQUENCE [LARGE SCALE GENOMIC DNA]</scope>
    <source>
        <strain evidence="2 3">DSM 17757</strain>
    </source>
</reference>
<gene>
    <name evidence="2" type="ORF">IV80_GL001798</name>
</gene>
<dbReference type="PANTHER" id="PTHR30514:SF21">
    <property type="entry name" value="RPIR-FAMILY TRANSCRIPTIONAL REGULATOR"/>
    <property type="match status" value="1"/>
</dbReference>
<sequence>MTHIFNENQIGSADYELAKFFLKNYASISKMNIYDVADQNHVSRATVRRFCDRLGYNNFKEMKAHFGDFNEGIEKYRHFYSGNNFRTKLVAQLNSMMAELNIRMNTPEKNSIIKSMLDADDVYIFASSRVATSVLAFQQELVNFGLTIHIADTQEDIQAFKPFLSTKSLIIVFSITGVFADSIWQTMVSVPGRKILFTLKRDVTFNRTFDKIYHFREQGNSKINDQLYYTYGMNFILDILFKDYLDYIYKKEER</sequence>
<evidence type="ECO:0000259" key="1">
    <source>
        <dbReference type="PROSITE" id="PS51071"/>
    </source>
</evidence>
<dbReference type="GO" id="GO:0003677">
    <property type="term" value="F:DNA binding"/>
    <property type="evidence" value="ECO:0007669"/>
    <property type="project" value="InterPro"/>
</dbReference>
<dbReference type="PANTHER" id="PTHR30514">
    <property type="entry name" value="GLUCOKINASE"/>
    <property type="match status" value="1"/>
</dbReference>
<dbReference type="InterPro" id="IPR009057">
    <property type="entry name" value="Homeodomain-like_sf"/>
</dbReference>
<keyword evidence="3" id="KW-1185">Reference proteome</keyword>
<dbReference type="InterPro" id="IPR047640">
    <property type="entry name" value="RpiR-like"/>
</dbReference>
<accession>A0A0R2IVA9</accession>
<dbReference type="EMBL" id="JQBR01000008">
    <property type="protein sequence ID" value="KRN65517.1"/>
    <property type="molecule type" value="Genomic_DNA"/>
</dbReference>
<dbReference type="GO" id="GO:0003700">
    <property type="term" value="F:DNA-binding transcription factor activity"/>
    <property type="evidence" value="ECO:0007669"/>
    <property type="project" value="InterPro"/>
</dbReference>
<dbReference type="InterPro" id="IPR000281">
    <property type="entry name" value="HTH_RpiR"/>
</dbReference>
<name>A0A0R2IVA9_9LACO</name>
<dbReference type="Pfam" id="PF01418">
    <property type="entry name" value="HTH_6"/>
    <property type="match status" value="1"/>
</dbReference>
<dbReference type="AlphaFoldDB" id="A0A0R2IVA9"/>
<comment type="caution">
    <text evidence="2">The sequence shown here is derived from an EMBL/GenBank/DDBJ whole genome shotgun (WGS) entry which is preliminary data.</text>
</comment>
<organism evidence="2 3">
    <name type="scientific">Pediococcus cellicola</name>
    <dbReference type="NCBI Taxonomy" id="319652"/>
    <lineage>
        <taxon>Bacteria</taxon>
        <taxon>Bacillati</taxon>
        <taxon>Bacillota</taxon>
        <taxon>Bacilli</taxon>
        <taxon>Lactobacillales</taxon>
        <taxon>Lactobacillaceae</taxon>
        <taxon>Pediococcus</taxon>
    </lineage>
</organism>
<dbReference type="GO" id="GO:0097367">
    <property type="term" value="F:carbohydrate derivative binding"/>
    <property type="evidence" value="ECO:0007669"/>
    <property type="project" value="InterPro"/>
</dbReference>
<dbReference type="InterPro" id="IPR036388">
    <property type="entry name" value="WH-like_DNA-bd_sf"/>
</dbReference>
<proteinExistence type="predicted"/>
<evidence type="ECO:0000313" key="3">
    <source>
        <dbReference type="Proteomes" id="UP000051568"/>
    </source>
</evidence>
<evidence type="ECO:0000313" key="2">
    <source>
        <dbReference type="EMBL" id="KRN65517.1"/>
    </source>
</evidence>
<dbReference type="PROSITE" id="PS51071">
    <property type="entry name" value="HTH_RPIR"/>
    <property type="match status" value="1"/>
</dbReference>
<dbReference type="SUPFAM" id="SSF46689">
    <property type="entry name" value="Homeodomain-like"/>
    <property type="match status" value="1"/>
</dbReference>